<dbReference type="InterPro" id="IPR028082">
    <property type="entry name" value="Peripla_BP_I"/>
</dbReference>
<keyword evidence="4 7" id="KW-0472">Membrane</keyword>
<dbReference type="PANTHER" id="PTHR24060">
    <property type="entry name" value="METABOTROPIC GLUTAMATE RECEPTOR"/>
    <property type="match status" value="1"/>
</dbReference>
<dbReference type="Pfam" id="PF01094">
    <property type="entry name" value="ANF_receptor"/>
    <property type="match status" value="1"/>
</dbReference>
<comment type="caution">
    <text evidence="9">The sequence shown here is derived from an EMBL/GenBank/DDBJ whole genome shotgun (WGS) entry which is preliminary data.</text>
</comment>
<dbReference type="AlphaFoldDB" id="A0A7J7JT05"/>
<feature type="region of interest" description="Disordered" evidence="6">
    <location>
        <begin position="886"/>
        <end position="918"/>
    </location>
</feature>
<dbReference type="Gene3D" id="3.40.50.2300">
    <property type="match status" value="2"/>
</dbReference>
<keyword evidence="10" id="KW-1185">Reference proteome</keyword>
<comment type="subcellular location">
    <subcellularLocation>
        <location evidence="1">Membrane</location>
    </subcellularLocation>
</comment>
<evidence type="ECO:0000256" key="5">
    <source>
        <dbReference type="ARBA" id="ARBA00023180"/>
    </source>
</evidence>
<evidence type="ECO:0000313" key="9">
    <source>
        <dbReference type="EMBL" id="KAF6029489.1"/>
    </source>
</evidence>
<dbReference type="Proteomes" id="UP000593567">
    <property type="component" value="Unassembled WGS sequence"/>
</dbReference>
<feature type="compositionally biased region" description="Polar residues" evidence="6">
    <location>
        <begin position="897"/>
        <end position="911"/>
    </location>
</feature>
<feature type="domain" description="Receptor ligand binding region" evidence="8">
    <location>
        <begin position="288"/>
        <end position="494"/>
    </location>
</feature>
<keyword evidence="5" id="KW-0325">Glycoprotein</keyword>
<dbReference type="InterPro" id="IPR001828">
    <property type="entry name" value="ANF_lig-bd_rcpt"/>
</dbReference>
<dbReference type="OrthoDB" id="425344at2759"/>
<name>A0A7J7JT05_BUGNE</name>
<keyword evidence="3 7" id="KW-1133">Transmembrane helix</keyword>
<protein>
    <recommendedName>
        <fullName evidence="8">Receptor ligand binding region domain-containing protein</fullName>
    </recommendedName>
</protein>
<accession>A0A7J7JT05</accession>
<reference evidence="9" key="1">
    <citation type="submission" date="2020-06" db="EMBL/GenBank/DDBJ databases">
        <title>Draft genome of Bugula neritina, a colonial animal packing powerful symbionts and potential medicines.</title>
        <authorList>
            <person name="Rayko M."/>
        </authorList>
    </citation>
    <scope>NUCLEOTIDE SEQUENCE [LARGE SCALE GENOMIC DNA]</scope>
    <source>
        <strain evidence="9">Kwan_BN1</strain>
    </source>
</reference>
<dbReference type="SUPFAM" id="SSF53822">
    <property type="entry name" value="Periplasmic binding protein-like I"/>
    <property type="match status" value="1"/>
</dbReference>
<keyword evidence="2 7" id="KW-0812">Transmembrane</keyword>
<dbReference type="EMBL" id="VXIV02001811">
    <property type="protein sequence ID" value="KAF6029489.1"/>
    <property type="molecule type" value="Genomic_DNA"/>
</dbReference>
<feature type="transmembrane region" description="Helical" evidence="7">
    <location>
        <begin position="740"/>
        <end position="763"/>
    </location>
</feature>
<proteinExistence type="predicted"/>
<evidence type="ECO:0000256" key="3">
    <source>
        <dbReference type="ARBA" id="ARBA00022989"/>
    </source>
</evidence>
<organism evidence="9 10">
    <name type="scientific">Bugula neritina</name>
    <name type="common">Brown bryozoan</name>
    <name type="synonym">Sertularia neritina</name>
    <dbReference type="NCBI Taxonomy" id="10212"/>
    <lineage>
        <taxon>Eukaryota</taxon>
        <taxon>Metazoa</taxon>
        <taxon>Spiralia</taxon>
        <taxon>Lophotrochozoa</taxon>
        <taxon>Bryozoa</taxon>
        <taxon>Gymnolaemata</taxon>
        <taxon>Cheilostomatida</taxon>
        <taxon>Flustrina</taxon>
        <taxon>Buguloidea</taxon>
        <taxon>Bugulidae</taxon>
        <taxon>Bugula</taxon>
    </lineage>
</organism>
<feature type="region of interest" description="Disordered" evidence="6">
    <location>
        <begin position="845"/>
        <end position="869"/>
    </location>
</feature>
<evidence type="ECO:0000259" key="8">
    <source>
        <dbReference type="Pfam" id="PF01094"/>
    </source>
</evidence>
<feature type="compositionally biased region" description="Polar residues" evidence="6">
    <location>
        <begin position="855"/>
        <end position="869"/>
    </location>
</feature>
<dbReference type="GO" id="GO:0016020">
    <property type="term" value="C:membrane"/>
    <property type="evidence" value="ECO:0007669"/>
    <property type="project" value="UniProtKB-SubCell"/>
</dbReference>
<dbReference type="InterPro" id="IPR050726">
    <property type="entry name" value="mGluR"/>
</dbReference>
<evidence type="ECO:0000256" key="7">
    <source>
        <dbReference type="SAM" id="Phobius"/>
    </source>
</evidence>
<evidence type="ECO:0000256" key="2">
    <source>
        <dbReference type="ARBA" id="ARBA00022692"/>
    </source>
</evidence>
<sequence>MSNIKAIMEITKQLTQRVCSCDGGEIDCQLIGVIMKSREVLNLEDILAETNVPVMYFGDTMTGPTESTPDNVYYGSRNLKQRAKLEQRSKKLSVRVKLQWVLYYSVFQVELPEQDNFTFSCVDFNPLFKVVQHRVHASDGSDEDQLIYALHSLHKSACTVLHNCSATPELCSDQLHTLINHQLKTTEVSSLNRSDGKFYFKDQVLMHDPKIELYNSTETDSKQANNPGPSDYWCTKQSCKEKCRKQLQPRNYIYIPGDYILIVTMPIHASFNFTTCNYFDEEASLRAEAAIFASKRLDDLLHMKFGLLIFDTCLSTAITQKLLADALYGTTKYCERNNKTLCLNRERIVGIIGDFSSHITLAEQRFAIPADLIQVSYSGSTPVLDDKKKYPNILRVHPSVTRENKNVVNVLDKLNEDKRAKINSVVLMHTNSLYGSTSAQDLRPRLTNGGYCILETFTLDYSQTELPSTYNNISKALSEKYGSSTSFVIVYAGEEKEHLSRLRPNLTGKNQWFLQMYERKNKCKIRGSFDFPVLGEELKACSNSTPYIMTASEDIDIELYTVYTIKAIYAFGYGFKEYAGSKCKGRGLQDCQAVLKRSKTNVKLLRDFIRNAKIPKNDKATRNDTNSFNDNFDGNSGFYVFSQQTDGTCSSQTNCAYKYSHVYSVTERDDIYPPFRKNNPVFYKGKLFEDYECTLQSINCSSKCERTVLRNKYNFCNLSTETTEKPRPTLLSTANNMETVMILSVGSATLTAGLLVVVIVLIIKTRQRQGWTDFKYKRSKTISTSSPNQDSISLGIISNSSGVIRDALPAVPNTITPYTSGHLEPEHAGSAGKFGPLVTEPGCAEDMGENFFEDPQSSTNQSGNPSNVIWKNHDQQFSLKVFKSNLSPIPKPRRQCPSYQASLRSSSSFNDPNFRVHD</sequence>
<evidence type="ECO:0000256" key="1">
    <source>
        <dbReference type="ARBA" id="ARBA00004370"/>
    </source>
</evidence>
<evidence type="ECO:0000256" key="6">
    <source>
        <dbReference type="SAM" id="MobiDB-lite"/>
    </source>
</evidence>
<evidence type="ECO:0000256" key="4">
    <source>
        <dbReference type="ARBA" id="ARBA00023136"/>
    </source>
</evidence>
<evidence type="ECO:0000313" key="10">
    <source>
        <dbReference type="Proteomes" id="UP000593567"/>
    </source>
</evidence>
<gene>
    <name evidence="9" type="ORF">EB796_012176</name>
</gene>